<evidence type="ECO:0000313" key="1">
    <source>
        <dbReference type="EMBL" id="MQL69298.1"/>
    </source>
</evidence>
<gene>
    <name evidence="1" type="ORF">Taro_001582</name>
</gene>
<reference evidence="1" key="1">
    <citation type="submission" date="2017-07" db="EMBL/GenBank/DDBJ databases">
        <title>Taro Niue Genome Assembly and Annotation.</title>
        <authorList>
            <person name="Atibalentja N."/>
            <person name="Keating K."/>
            <person name="Fields C.J."/>
        </authorList>
    </citation>
    <scope>NUCLEOTIDE SEQUENCE</scope>
    <source>
        <strain evidence="1">Niue_2</strain>
        <tissue evidence="1">Leaf</tissue>
    </source>
</reference>
<dbReference type="AlphaFoldDB" id="A0A843TBH2"/>
<comment type="caution">
    <text evidence="1">The sequence shown here is derived from an EMBL/GenBank/DDBJ whole genome shotgun (WGS) entry which is preliminary data.</text>
</comment>
<sequence length="257" mass="29085">MSPSQVRPRMTHTLMRKGMTKSEARSTIESLCYLRVVVESEARNQRLTSAKYALDGIHWLDRLGSLYGEKQLSGHLGLSRPMLHLRTTMAPKPSIAFLEDIKCTVSQCKVVNFEELKEKNLDIKKMIKGAWLLGICSSKQPIYPELIKEFYFNLVALKNEDMYTSIKNQKIGLTEEKLVKYFKCSSIENSPSSKIPQKEIYEKLIEQRAHGANIITQLSTLHRLLHKLCCVVITPSGSSHATVTKEDALVIYGITIG</sequence>
<protein>
    <submittedName>
        <fullName evidence="1">Uncharacterized protein</fullName>
    </submittedName>
</protein>
<dbReference type="Proteomes" id="UP000652761">
    <property type="component" value="Unassembled WGS sequence"/>
</dbReference>
<keyword evidence="2" id="KW-1185">Reference proteome</keyword>
<dbReference type="OrthoDB" id="2009924at2759"/>
<name>A0A843TBH2_COLES</name>
<organism evidence="1 2">
    <name type="scientific">Colocasia esculenta</name>
    <name type="common">Wild taro</name>
    <name type="synonym">Arum esculentum</name>
    <dbReference type="NCBI Taxonomy" id="4460"/>
    <lineage>
        <taxon>Eukaryota</taxon>
        <taxon>Viridiplantae</taxon>
        <taxon>Streptophyta</taxon>
        <taxon>Embryophyta</taxon>
        <taxon>Tracheophyta</taxon>
        <taxon>Spermatophyta</taxon>
        <taxon>Magnoliopsida</taxon>
        <taxon>Liliopsida</taxon>
        <taxon>Araceae</taxon>
        <taxon>Aroideae</taxon>
        <taxon>Colocasieae</taxon>
        <taxon>Colocasia</taxon>
    </lineage>
</organism>
<accession>A0A843TBH2</accession>
<proteinExistence type="predicted"/>
<evidence type="ECO:0000313" key="2">
    <source>
        <dbReference type="Proteomes" id="UP000652761"/>
    </source>
</evidence>
<dbReference type="EMBL" id="NMUH01000034">
    <property type="protein sequence ID" value="MQL69298.1"/>
    <property type="molecule type" value="Genomic_DNA"/>
</dbReference>